<organism evidence="12">
    <name type="scientific">Ectopsocopsis cryptomeriae</name>
    <dbReference type="NCBI Taxonomy" id="297975"/>
    <lineage>
        <taxon>Eukaryota</taxon>
        <taxon>Metazoa</taxon>
        <taxon>Ecdysozoa</taxon>
        <taxon>Arthropoda</taxon>
        <taxon>Hexapoda</taxon>
        <taxon>Insecta</taxon>
        <taxon>Pterygota</taxon>
        <taxon>Neoptera</taxon>
        <taxon>Paraneoptera</taxon>
        <taxon>Psocodea</taxon>
        <taxon>Psocomorpha</taxon>
        <taxon>Homilopsocidea</taxon>
        <taxon>Lachesilloidea</taxon>
        <taxon>Ectopsocidae</taxon>
        <taxon>Ectopsocopsis</taxon>
    </lineage>
</organism>
<sequence>MFMKMIMYTIFMFLVGLFSFFIMSNYLMKMLLSLEYLSLVIFLLMFFSIWLMTEKYILMYFLTFCVCEGAFGLSILVMMVRSYGNDYLNSIMFLKC</sequence>
<dbReference type="AlphaFoldDB" id="A0A8K1ZFD9"/>
<dbReference type="InterPro" id="IPR039428">
    <property type="entry name" value="NUOK/Mnh_C1-like"/>
</dbReference>
<dbReference type="GO" id="GO:0016020">
    <property type="term" value="C:membrane"/>
    <property type="evidence" value="ECO:0007669"/>
    <property type="project" value="UniProtKB-SubCell"/>
</dbReference>
<evidence type="ECO:0000256" key="10">
    <source>
        <dbReference type="ARBA" id="ARBA00049551"/>
    </source>
</evidence>
<keyword evidence="5" id="KW-1278">Translocase</keyword>
<evidence type="ECO:0000256" key="1">
    <source>
        <dbReference type="ARBA" id="ARBA00004141"/>
    </source>
</evidence>
<feature type="transmembrane region" description="Helical" evidence="11">
    <location>
        <begin position="34"/>
        <end position="51"/>
    </location>
</feature>
<geneLocation type="mitochondrion" evidence="12"/>
<evidence type="ECO:0000313" key="12">
    <source>
        <dbReference type="EMBL" id="UGS80239.1"/>
    </source>
</evidence>
<feature type="transmembrane region" description="Helical" evidence="11">
    <location>
        <begin position="57"/>
        <end position="80"/>
    </location>
</feature>
<evidence type="ECO:0000256" key="9">
    <source>
        <dbReference type="ARBA" id="ARBA00031586"/>
    </source>
</evidence>
<comment type="catalytic activity">
    <reaction evidence="10">
        <text>a ubiquinone + NADH + 5 H(+)(in) = a ubiquinol + NAD(+) + 4 H(+)(out)</text>
        <dbReference type="Rhea" id="RHEA:29091"/>
        <dbReference type="Rhea" id="RHEA-COMP:9565"/>
        <dbReference type="Rhea" id="RHEA-COMP:9566"/>
        <dbReference type="ChEBI" id="CHEBI:15378"/>
        <dbReference type="ChEBI" id="CHEBI:16389"/>
        <dbReference type="ChEBI" id="CHEBI:17976"/>
        <dbReference type="ChEBI" id="CHEBI:57540"/>
        <dbReference type="ChEBI" id="CHEBI:57945"/>
        <dbReference type="EC" id="7.1.1.2"/>
    </reaction>
</comment>
<evidence type="ECO:0000256" key="11">
    <source>
        <dbReference type="SAM" id="Phobius"/>
    </source>
</evidence>
<proteinExistence type="inferred from homology"/>
<evidence type="ECO:0000256" key="6">
    <source>
        <dbReference type="ARBA" id="ARBA00022989"/>
    </source>
</evidence>
<dbReference type="Pfam" id="PF00420">
    <property type="entry name" value="Oxidored_q2"/>
    <property type="match status" value="1"/>
</dbReference>
<evidence type="ECO:0000256" key="3">
    <source>
        <dbReference type="ARBA" id="ARBA00016612"/>
    </source>
</evidence>
<feature type="transmembrane region" description="Helical" evidence="11">
    <location>
        <begin position="6"/>
        <end position="27"/>
    </location>
</feature>
<dbReference type="Gene3D" id="1.10.287.3510">
    <property type="match status" value="1"/>
</dbReference>
<reference evidence="12" key="1">
    <citation type="submission" date="2021-05" db="EMBL/GenBank/DDBJ databases">
        <title>Mitochondrial genomes within bark lice (Insecta: Psocodea: Psocomorpha) reveal novel gene rearrangements containing phylogenetic signal.</title>
        <authorList>
            <person name="Saenz Manchola O.F."/>
            <person name="Virrueta Herrera S."/>
            <person name="D'alessio L.M."/>
            <person name="Yoshizawa K."/>
            <person name="Garcia Aldrete A.N."/>
            <person name="Johnson K.P."/>
        </authorList>
    </citation>
    <scope>NUCLEOTIDE SEQUENCE</scope>
</reference>
<protein>
    <recommendedName>
        <fullName evidence="3">NADH-ubiquinone oxidoreductase chain 4L</fullName>
    </recommendedName>
    <alternativeName>
        <fullName evidence="9">NADH dehydrogenase subunit 4L</fullName>
    </alternativeName>
</protein>
<evidence type="ECO:0000256" key="5">
    <source>
        <dbReference type="ARBA" id="ARBA00022967"/>
    </source>
</evidence>
<evidence type="ECO:0000256" key="2">
    <source>
        <dbReference type="ARBA" id="ARBA00010519"/>
    </source>
</evidence>
<evidence type="ECO:0000256" key="4">
    <source>
        <dbReference type="ARBA" id="ARBA00022692"/>
    </source>
</evidence>
<keyword evidence="4 11" id="KW-0812">Transmembrane</keyword>
<keyword evidence="7" id="KW-0520">NAD</keyword>
<evidence type="ECO:0000256" key="8">
    <source>
        <dbReference type="ARBA" id="ARBA00023136"/>
    </source>
</evidence>
<gene>
    <name evidence="12" type="primary">ND4L</name>
</gene>
<name>A0A8K1ZFD9_9NEOP</name>
<comment type="similarity">
    <text evidence="2">Belongs to the complex I subunit 4L family.</text>
</comment>
<keyword evidence="6 11" id="KW-1133">Transmembrane helix</keyword>
<dbReference type="GO" id="GO:0008137">
    <property type="term" value="F:NADH dehydrogenase (ubiquinone) activity"/>
    <property type="evidence" value="ECO:0007669"/>
    <property type="project" value="UniProtKB-EC"/>
</dbReference>
<comment type="subcellular location">
    <subcellularLocation>
        <location evidence="1">Membrane</location>
        <topology evidence="1">Multi-pass membrane protein</topology>
    </subcellularLocation>
</comment>
<evidence type="ECO:0000256" key="7">
    <source>
        <dbReference type="ARBA" id="ARBA00023027"/>
    </source>
</evidence>
<keyword evidence="8 11" id="KW-0472">Membrane</keyword>
<accession>A0A8K1ZFD9</accession>
<dbReference type="EMBL" id="MZ274187">
    <property type="protein sequence ID" value="UGS80239.1"/>
    <property type="molecule type" value="Genomic_DNA"/>
</dbReference>
<keyword evidence="12" id="KW-0496">Mitochondrion</keyword>